<dbReference type="InterPro" id="IPR003591">
    <property type="entry name" value="Leu-rich_rpt_typical-subtyp"/>
</dbReference>
<dbReference type="GO" id="GO:0051707">
    <property type="term" value="P:response to other organism"/>
    <property type="evidence" value="ECO:0007669"/>
    <property type="project" value="UniProtKB-ARBA"/>
</dbReference>
<evidence type="ECO:0000256" key="1">
    <source>
        <dbReference type="ARBA" id="ARBA00022614"/>
    </source>
</evidence>
<dbReference type="OrthoDB" id="1668230at2759"/>
<dbReference type="Pfam" id="PF00560">
    <property type="entry name" value="LRR_1"/>
    <property type="match status" value="1"/>
</dbReference>
<organism evidence="3 4">
    <name type="scientific">Nyssa sinensis</name>
    <dbReference type="NCBI Taxonomy" id="561372"/>
    <lineage>
        <taxon>Eukaryota</taxon>
        <taxon>Viridiplantae</taxon>
        <taxon>Streptophyta</taxon>
        <taxon>Embryophyta</taxon>
        <taxon>Tracheophyta</taxon>
        <taxon>Spermatophyta</taxon>
        <taxon>Magnoliopsida</taxon>
        <taxon>eudicotyledons</taxon>
        <taxon>Gunneridae</taxon>
        <taxon>Pentapetalae</taxon>
        <taxon>asterids</taxon>
        <taxon>Cornales</taxon>
        <taxon>Nyssaceae</taxon>
        <taxon>Nyssa</taxon>
    </lineage>
</organism>
<keyword evidence="1" id="KW-0433">Leucine-rich repeat</keyword>
<dbReference type="Proteomes" id="UP000325577">
    <property type="component" value="Linkage Group LG3"/>
</dbReference>
<dbReference type="PANTHER" id="PTHR48051">
    <property type="match status" value="1"/>
</dbReference>
<dbReference type="AlphaFoldDB" id="A0A5J5A6S6"/>
<protein>
    <submittedName>
        <fullName evidence="3">Uncharacterized protein</fullName>
    </submittedName>
</protein>
<dbReference type="Gene3D" id="3.80.10.10">
    <property type="entry name" value="Ribonuclease Inhibitor"/>
    <property type="match status" value="1"/>
</dbReference>
<dbReference type="GO" id="GO:0005737">
    <property type="term" value="C:cytoplasm"/>
    <property type="evidence" value="ECO:0007669"/>
    <property type="project" value="TreeGrafter"/>
</dbReference>
<accession>A0A5J5A6S6</accession>
<proteinExistence type="predicted"/>
<reference evidence="3 4" key="1">
    <citation type="submission" date="2019-09" db="EMBL/GenBank/DDBJ databases">
        <title>A chromosome-level genome assembly of the Chinese tupelo Nyssa sinensis.</title>
        <authorList>
            <person name="Yang X."/>
            <person name="Kang M."/>
            <person name="Yang Y."/>
            <person name="Xiong H."/>
            <person name="Wang M."/>
            <person name="Zhang Z."/>
            <person name="Wang Z."/>
            <person name="Wu H."/>
            <person name="Ma T."/>
            <person name="Liu J."/>
            <person name="Xi Z."/>
        </authorList>
    </citation>
    <scope>NUCLEOTIDE SEQUENCE [LARGE SCALE GENOMIC DNA]</scope>
    <source>
        <strain evidence="3">J267</strain>
        <tissue evidence="3">Leaf</tissue>
    </source>
</reference>
<dbReference type="EMBL" id="CM018046">
    <property type="protein sequence ID" value="KAA8525904.1"/>
    <property type="molecule type" value="Genomic_DNA"/>
</dbReference>
<evidence type="ECO:0000313" key="3">
    <source>
        <dbReference type="EMBL" id="KAA8525904.1"/>
    </source>
</evidence>
<dbReference type="PANTHER" id="PTHR48051:SF1">
    <property type="entry name" value="RAS SUPPRESSOR PROTEIN 1"/>
    <property type="match status" value="1"/>
</dbReference>
<dbReference type="InterPro" id="IPR001611">
    <property type="entry name" value="Leu-rich_rpt"/>
</dbReference>
<evidence type="ECO:0000256" key="2">
    <source>
        <dbReference type="ARBA" id="ARBA00022737"/>
    </source>
</evidence>
<dbReference type="PROSITE" id="PS51450">
    <property type="entry name" value="LRR"/>
    <property type="match status" value="1"/>
</dbReference>
<dbReference type="InterPro" id="IPR050216">
    <property type="entry name" value="LRR_domain-containing"/>
</dbReference>
<dbReference type="SMART" id="SM00369">
    <property type="entry name" value="LRR_TYP"/>
    <property type="match status" value="2"/>
</dbReference>
<sequence length="137" mass="15633">MSNLSNLRELDVSFNELESIPEGLCLVAGLKKLNVGKNFADLRALPKSIGNLEMLEELDISDDQIRMLPDSFRFLSKLRVFRADETPLEVPPKQVTQLGAQAVVQYMADFVAKRNVKSQQPKKKKGFWSRICPLFWH</sequence>
<name>A0A5J5A6S6_9ASTE</name>
<keyword evidence="4" id="KW-1185">Reference proteome</keyword>
<dbReference type="InterPro" id="IPR032675">
    <property type="entry name" value="LRR_dom_sf"/>
</dbReference>
<gene>
    <name evidence="3" type="ORF">F0562_007996</name>
</gene>
<evidence type="ECO:0000313" key="4">
    <source>
        <dbReference type="Proteomes" id="UP000325577"/>
    </source>
</evidence>
<keyword evidence="2" id="KW-0677">Repeat</keyword>
<dbReference type="SUPFAM" id="SSF52058">
    <property type="entry name" value="L domain-like"/>
    <property type="match status" value="1"/>
</dbReference>
<dbReference type="GO" id="GO:0006952">
    <property type="term" value="P:defense response"/>
    <property type="evidence" value="ECO:0007669"/>
    <property type="project" value="UniProtKB-ARBA"/>
</dbReference>